<sequence>MPSALPTTTCTTSPAPSPNSHPPSPPSATSPTYAVLVSIFQLHSLTVKSVEHADLACGTGRYSRLLLSLGARSVLGIDISRVMISGAQEASLHEPRLKYKVADCSKPLAWNQEMEGDFDLVFAAWFLNYASSRSSMLQMWQNIHDSLRPGGRFVGIVPNVEMSMAEPLLDHYGSDVVPVERVEEGWKCRLTAHTEPPVVFEIYHLDKKVYEGCAEKAGMRDMKWIRPVLPDDERRGTSYWDKFMERAPFLVCTAVRSE</sequence>
<dbReference type="GO" id="GO:0032259">
    <property type="term" value="P:methylation"/>
    <property type="evidence" value="ECO:0007669"/>
    <property type="project" value="UniProtKB-KW"/>
</dbReference>
<organism evidence="5 6">
    <name type="scientific">Lepidopterella palustris CBS 459.81</name>
    <dbReference type="NCBI Taxonomy" id="1314670"/>
    <lineage>
        <taxon>Eukaryota</taxon>
        <taxon>Fungi</taxon>
        <taxon>Dikarya</taxon>
        <taxon>Ascomycota</taxon>
        <taxon>Pezizomycotina</taxon>
        <taxon>Dothideomycetes</taxon>
        <taxon>Pleosporomycetidae</taxon>
        <taxon>Mytilinidiales</taxon>
        <taxon>Argynnaceae</taxon>
        <taxon>Lepidopterella</taxon>
    </lineage>
</organism>
<name>A0A8E2E3N8_9PEZI</name>
<dbReference type="InterPro" id="IPR041698">
    <property type="entry name" value="Methyltransf_25"/>
</dbReference>
<evidence type="ECO:0000313" key="6">
    <source>
        <dbReference type="Proteomes" id="UP000250266"/>
    </source>
</evidence>
<dbReference type="PANTHER" id="PTHR43861:SF1">
    <property type="entry name" value="TRANS-ACONITATE 2-METHYLTRANSFERASE"/>
    <property type="match status" value="1"/>
</dbReference>
<evidence type="ECO:0000313" key="5">
    <source>
        <dbReference type="EMBL" id="OCK76603.1"/>
    </source>
</evidence>
<dbReference type="Pfam" id="PF13649">
    <property type="entry name" value="Methyltransf_25"/>
    <property type="match status" value="1"/>
</dbReference>
<dbReference type="Gene3D" id="3.40.50.150">
    <property type="entry name" value="Vaccinia Virus protein VP39"/>
    <property type="match status" value="1"/>
</dbReference>
<proteinExistence type="predicted"/>
<dbReference type="PANTHER" id="PTHR43861">
    <property type="entry name" value="TRANS-ACONITATE 2-METHYLTRANSFERASE-RELATED"/>
    <property type="match status" value="1"/>
</dbReference>
<keyword evidence="6" id="KW-1185">Reference proteome</keyword>
<feature type="compositionally biased region" description="Pro residues" evidence="3">
    <location>
        <begin position="15"/>
        <end position="28"/>
    </location>
</feature>
<accession>A0A8E2E3N8</accession>
<dbReference type="SUPFAM" id="SSF53335">
    <property type="entry name" value="S-adenosyl-L-methionine-dependent methyltransferases"/>
    <property type="match status" value="1"/>
</dbReference>
<feature type="compositionally biased region" description="Low complexity" evidence="3">
    <location>
        <begin position="1"/>
        <end position="14"/>
    </location>
</feature>
<keyword evidence="2 5" id="KW-0808">Transferase</keyword>
<keyword evidence="1 5" id="KW-0489">Methyltransferase</keyword>
<protein>
    <submittedName>
        <fullName evidence="5">S-adenosyl-L-methionine-dependent methyltransferase</fullName>
    </submittedName>
</protein>
<evidence type="ECO:0000259" key="4">
    <source>
        <dbReference type="Pfam" id="PF13649"/>
    </source>
</evidence>
<reference evidence="5 6" key="1">
    <citation type="journal article" date="2016" name="Nat. Commun.">
        <title>Ectomycorrhizal ecology is imprinted in the genome of the dominant symbiotic fungus Cenococcum geophilum.</title>
        <authorList>
            <consortium name="DOE Joint Genome Institute"/>
            <person name="Peter M."/>
            <person name="Kohler A."/>
            <person name="Ohm R.A."/>
            <person name="Kuo A."/>
            <person name="Krutzmann J."/>
            <person name="Morin E."/>
            <person name="Arend M."/>
            <person name="Barry K.W."/>
            <person name="Binder M."/>
            <person name="Choi C."/>
            <person name="Clum A."/>
            <person name="Copeland A."/>
            <person name="Grisel N."/>
            <person name="Haridas S."/>
            <person name="Kipfer T."/>
            <person name="LaButti K."/>
            <person name="Lindquist E."/>
            <person name="Lipzen A."/>
            <person name="Maire R."/>
            <person name="Meier B."/>
            <person name="Mihaltcheva S."/>
            <person name="Molinier V."/>
            <person name="Murat C."/>
            <person name="Poggeler S."/>
            <person name="Quandt C.A."/>
            <person name="Sperisen C."/>
            <person name="Tritt A."/>
            <person name="Tisserant E."/>
            <person name="Crous P.W."/>
            <person name="Henrissat B."/>
            <person name="Nehls U."/>
            <person name="Egli S."/>
            <person name="Spatafora J.W."/>
            <person name="Grigoriev I.V."/>
            <person name="Martin F.M."/>
        </authorList>
    </citation>
    <scope>NUCLEOTIDE SEQUENCE [LARGE SCALE GENOMIC DNA]</scope>
    <source>
        <strain evidence="5 6">CBS 459.81</strain>
    </source>
</reference>
<dbReference type="EMBL" id="KV745196">
    <property type="protein sequence ID" value="OCK76603.1"/>
    <property type="molecule type" value="Genomic_DNA"/>
</dbReference>
<dbReference type="AlphaFoldDB" id="A0A8E2E3N8"/>
<dbReference type="OrthoDB" id="3647at2759"/>
<evidence type="ECO:0000256" key="2">
    <source>
        <dbReference type="ARBA" id="ARBA00022679"/>
    </source>
</evidence>
<dbReference type="Proteomes" id="UP000250266">
    <property type="component" value="Unassembled WGS sequence"/>
</dbReference>
<gene>
    <name evidence="5" type="ORF">K432DRAFT_385328</name>
</gene>
<dbReference type="InterPro" id="IPR029063">
    <property type="entry name" value="SAM-dependent_MTases_sf"/>
</dbReference>
<feature type="region of interest" description="Disordered" evidence="3">
    <location>
        <begin position="1"/>
        <end position="29"/>
    </location>
</feature>
<evidence type="ECO:0000256" key="3">
    <source>
        <dbReference type="SAM" id="MobiDB-lite"/>
    </source>
</evidence>
<evidence type="ECO:0000256" key="1">
    <source>
        <dbReference type="ARBA" id="ARBA00022603"/>
    </source>
</evidence>
<dbReference type="GO" id="GO:0008168">
    <property type="term" value="F:methyltransferase activity"/>
    <property type="evidence" value="ECO:0007669"/>
    <property type="project" value="UniProtKB-KW"/>
</dbReference>
<feature type="domain" description="Methyltransferase" evidence="4">
    <location>
        <begin position="54"/>
        <end position="151"/>
    </location>
</feature>
<dbReference type="CDD" id="cd02440">
    <property type="entry name" value="AdoMet_MTases"/>
    <property type="match status" value="1"/>
</dbReference>
<feature type="non-terminal residue" evidence="5">
    <location>
        <position position="1"/>
    </location>
</feature>